<accession>A0ABR1KBT9</accession>
<protein>
    <submittedName>
        <fullName evidence="2">Uncharacterized protein</fullName>
    </submittedName>
</protein>
<reference evidence="2 3" key="1">
    <citation type="submission" date="2024-01" db="EMBL/GenBank/DDBJ databases">
        <title>A draft genome for the cacao thread blight pathogen Marasmiellus scandens.</title>
        <authorList>
            <person name="Baruah I.K."/>
            <person name="Leung J."/>
            <person name="Bukari Y."/>
            <person name="Amoako-Attah I."/>
            <person name="Meinhardt L.W."/>
            <person name="Bailey B.A."/>
            <person name="Cohen S.P."/>
        </authorList>
    </citation>
    <scope>NUCLEOTIDE SEQUENCE [LARGE SCALE GENOMIC DNA]</scope>
    <source>
        <strain evidence="2 3">GH-19</strain>
    </source>
</reference>
<evidence type="ECO:0000313" key="3">
    <source>
        <dbReference type="Proteomes" id="UP001498398"/>
    </source>
</evidence>
<dbReference type="EMBL" id="JBANRG010000001">
    <property type="protein sequence ID" value="KAK7472936.1"/>
    <property type="molecule type" value="Genomic_DNA"/>
</dbReference>
<evidence type="ECO:0000313" key="2">
    <source>
        <dbReference type="EMBL" id="KAK7472936.1"/>
    </source>
</evidence>
<feature type="compositionally biased region" description="Polar residues" evidence="1">
    <location>
        <begin position="105"/>
        <end position="122"/>
    </location>
</feature>
<organism evidence="2 3">
    <name type="scientific">Marasmiellus scandens</name>
    <dbReference type="NCBI Taxonomy" id="2682957"/>
    <lineage>
        <taxon>Eukaryota</taxon>
        <taxon>Fungi</taxon>
        <taxon>Dikarya</taxon>
        <taxon>Basidiomycota</taxon>
        <taxon>Agaricomycotina</taxon>
        <taxon>Agaricomycetes</taxon>
        <taxon>Agaricomycetidae</taxon>
        <taxon>Agaricales</taxon>
        <taxon>Marasmiineae</taxon>
        <taxon>Omphalotaceae</taxon>
        <taxon>Marasmiellus</taxon>
    </lineage>
</organism>
<comment type="caution">
    <text evidence="2">The sequence shown here is derived from an EMBL/GenBank/DDBJ whole genome shotgun (WGS) entry which is preliminary data.</text>
</comment>
<evidence type="ECO:0000256" key="1">
    <source>
        <dbReference type="SAM" id="MobiDB-lite"/>
    </source>
</evidence>
<keyword evidence="3" id="KW-1185">Reference proteome</keyword>
<gene>
    <name evidence="2" type="ORF">VKT23_001041</name>
</gene>
<name>A0ABR1KBT9_9AGAR</name>
<feature type="compositionally biased region" description="Acidic residues" evidence="1">
    <location>
        <begin position="123"/>
        <end position="142"/>
    </location>
</feature>
<proteinExistence type="predicted"/>
<sequence length="287" mass="32096">MRDVLIPLMTSRYGAIKQEHPHEGRRRWHLRVLQEFWNSSPAPPLPNSVSVMDESVINPFKQDDDPFDQLLADVVGGVLIRTDYGNEDAWQAFSAKLKEAEAELSGSSSDGQPEVGTTTTQDVEMDNDAAEGDDSDSDDEEVEGKLIKVINPDVPAERATFQNISNLRALRLLNDVDIRPAPAVPSGSKRISPQNRLVDQAGWQEIYTGVNVWIYDQQSNVDGSLRLVSGEGDIYGTATGDSWRAQVSHIYDLQFNMTFSGMKINFGGMDRWDYSERKRNMEEADSL</sequence>
<feature type="region of interest" description="Disordered" evidence="1">
    <location>
        <begin position="103"/>
        <end position="142"/>
    </location>
</feature>
<dbReference type="Proteomes" id="UP001498398">
    <property type="component" value="Unassembled WGS sequence"/>
</dbReference>